<dbReference type="PROSITE" id="PS51228">
    <property type="entry name" value="ACB_2"/>
    <property type="match status" value="1"/>
</dbReference>
<feature type="domain" description="ACB" evidence="4">
    <location>
        <begin position="6"/>
        <end position="95"/>
    </location>
</feature>
<dbReference type="InterPro" id="IPR035984">
    <property type="entry name" value="Acyl-CoA-binding_sf"/>
</dbReference>
<dbReference type="SUPFAM" id="SSF47027">
    <property type="entry name" value="Acyl-CoA binding protein"/>
    <property type="match status" value="1"/>
</dbReference>
<evidence type="ECO:0000256" key="3">
    <source>
        <dbReference type="SAM" id="Phobius"/>
    </source>
</evidence>
<gene>
    <name evidence="5" type="ORF">X975_04598</name>
</gene>
<dbReference type="GO" id="GO:0006631">
    <property type="term" value="P:fatty acid metabolic process"/>
    <property type="evidence" value="ECO:0007669"/>
    <property type="project" value="TreeGrafter"/>
</dbReference>
<reference evidence="5 6" key="1">
    <citation type="submission" date="2013-11" db="EMBL/GenBank/DDBJ databases">
        <title>Genome sequencing of Stegodyphus mimosarum.</title>
        <authorList>
            <person name="Bechsgaard J."/>
        </authorList>
    </citation>
    <scope>NUCLEOTIDE SEQUENCE [LARGE SCALE GENOMIC DNA]</scope>
</reference>
<dbReference type="Pfam" id="PF00887">
    <property type="entry name" value="ACBP"/>
    <property type="match status" value="1"/>
</dbReference>
<dbReference type="PRINTS" id="PR00689">
    <property type="entry name" value="ACOABINDINGP"/>
</dbReference>
<keyword evidence="3" id="KW-1133">Transmembrane helix</keyword>
<dbReference type="FunFam" id="1.20.80.10:FF:000010">
    <property type="entry name" value="Acyl-CoA-binding domain-containing protein 5"/>
    <property type="match status" value="1"/>
</dbReference>
<keyword evidence="3" id="KW-0472">Membrane</keyword>
<dbReference type="PANTHER" id="PTHR23310">
    <property type="entry name" value="ACYL-COA-BINDING PROTEIN, ACBP"/>
    <property type="match status" value="1"/>
</dbReference>
<dbReference type="STRING" id="407821.A0A087U6S9"/>
<feature type="region of interest" description="Disordered" evidence="2">
    <location>
        <begin position="129"/>
        <end position="202"/>
    </location>
</feature>
<dbReference type="InterPro" id="IPR000582">
    <property type="entry name" value="Acyl-CoA-binding_protein"/>
</dbReference>
<dbReference type="Proteomes" id="UP000054359">
    <property type="component" value="Unassembled WGS sequence"/>
</dbReference>
<dbReference type="InterPro" id="IPR014352">
    <property type="entry name" value="FERM/acyl-CoA-bd_prot_sf"/>
</dbReference>
<keyword evidence="3" id="KW-0812">Transmembrane</keyword>
<dbReference type="OMA" id="RNPSWWP"/>
<evidence type="ECO:0000256" key="2">
    <source>
        <dbReference type="SAM" id="MobiDB-lite"/>
    </source>
</evidence>
<dbReference type="Gene3D" id="1.20.80.10">
    <property type="match status" value="1"/>
</dbReference>
<feature type="region of interest" description="Disordered" evidence="2">
    <location>
        <begin position="222"/>
        <end position="291"/>
    </location>
</feature>
<feature type="compositionally biased region" description="Polar residues" evidence="2">
    <location>
        <begin position="170"/>
        <end position="182"/>
    </location>
</feature>
<organism evidence="5 6">
    <name type="scientific">Stegodyphus mimosarum</name>
    <name type="common">African social velvet spider</name>
    <dbReference type="NCBI Taxonomy" id="407821"/>
    <lineage>
        <taxon>Eukaryota</taxon>
        <taxon>Metazoa</taxon>
        <taxon>Ecdysozoa</taxon>
        <taxon>Arthropoda</taxon>
        <taxon>Chelicerata</taxon>
        <taxon>Arachnida</taxon>
        <taxon>Araneae</taxon>
        <taxon>Araneomorphae</taxon>
        <taxon>Entelegynae</taxon>
        <taxon>Eresoidea</taxon>
        <taxon>Eresidae</taxon>
        <taxon>Stegodyphus</taxon>
    </lineage>
</organism>
<evidence type="ECO:0000259" key="4">
    <source>
        <dbReference type="PROSITE" id="PS51228"/>
    </source>
</evidence>
<feature type="compositionally biased region" description="Gly residues" evidence="2">
    <location>
        <begin position="228"/>
        <end position="239"/>
    </location>
</feature>
<feature type="non-terminal residue" evidence="5">
    <location>
        <position position="379"/>
    </location>
</feature>
<dbReference type="OrthoDB" id="71307at2759"/>
<sequence>MEHASTEEKFHTAVELIRCLPKTGFIQPSNDLKLKFYSYYKQAVEGPCELPKPGFWDVVNRAKWDAWNKLGNMSKEEAMQKYVDEFVKIIKETELDDLSCLSDYMHLIGPYIDFVPKEIQEQHNLMNGKNNNILKKSPDEIAERPLNSGKPLKGYKKEYDDDSSEDMILSSVNGHNMNGSNESDSEEFSDTLERVNENDSVETSVSFGNVVAKNPVVDIKGSNVSYVRGGGEQPSGGRDGNSAAGIPSSSRGSRSSRQGRSLENPLPYGSNNNTSGGAGGSRRSGGNLNPELTADVNEQLALAVLRLQHVMEQVVVRLDSLEALLTQRKADSSVLKVSSGKQSSWTFLGISPKLAVIILAWPFIVQWLMYTIRKRRFHS</sequence>
<dbReference type="GO" id="GO:0000062">
    <property type="term" value="F:fatty-acyl-CoA binding"/>
    <property type="evidence" value="ECO:0007669"/>
    <property type="project" value="InterPro"/>
</dbReference>
<evidence type="ECO:0000313" key="5">
    <source>
        <dbReference type="EMBL" id="KFM73068.1"/>
    </source>
</evidence>
<evidence type="ECO:0000313" key="6">
    <source>
        <dbReference type="Proteomes" id="UP000054359"/>
    </source>
</evidence>
<protein>
    <submittedName>
        <fullName evidence="5">Acyl-CoA-binding domain-containing protein 5-B</fullName>
    </submittedName>
</protein>
<keyword evidence="1" id="KW-0446">Lipid-binding</keyword>
<accession>A0A087U6S9</accession>
<dbReference type="GO" id="GO:0005737">
    <property type="term" value="C:cytoplasm"/>
    <property type="evidence" value="ECO:0007669"/>
    <property type="project" value="TreeGrafter"/>
</dbReference>
<dbReference type="EMBL" id="KK118481">
    <property type="protein sequence ID" value="KFM73068.1"/>
    <property type="molecule type" value="Genomic_DNA"/>
</dbReference>
<feature type="compositionally biased region" description="Low complexity" evidence="2">
    <location>
        <begin position="248"/>
        <end position="261"/>
    </location>
</feature>
<dbReference type="PANTHER" id="PTHR23310:SF77">
    <property type="entry name" value="LD25952P"/>
    <property type="match status" value="1"/>
</dbReference>
<feature type="transmembrane region" description="Helical" evidence="3">
    <location>
        <begin position="345"/>
        <end position="370"/>
    </location>
</feature>
<keyword evidence="6" id="KW-1185">Reference proteome</keyword>
<proteinExistence type="predicted"/>
<name>A0A087U6S9_STEMI</name>
<dbReference type="GO" id="GO:0019915">
    <property type="term" value="P:lipid storage"/>
    <property type="evidence" value="ECO:0007669"/>
    <property type="project" value="UniProtKB-ARBA"/>
</dbReference>
<evidence type="ECO:0000256" key="1">
    <source>
        <dbReference type="ARBA" id="ARBA00023121"/>
    </source>
</evidence>
<dbReference type="AlphaFoldDB" id="A0A087U6S9"/>